<keyword evidence="1" id="KW-0472">Membrane</keyword>
<reference evidence="3" key="1">
    <citation type="submission" date="2017-03" db="EMBL/GenBank/DDBJ databases">
        <title>Phytopthora megakarya and P. palmivora, two closely related causual agents of cacao black pod achieved similar genome size and gene model numbers by different mechanisms.</title>
        <authorList>
            <person name="Ali S."/>
            <person name="Shao J."/>
            <person name="Larry D.J."/>
            <person name="Kronmiller B."/>
            <person name="Shen D."/>
            <person name="Strem M.D."/>
            <person name="Melnick R.L."/>
            <person name="Guiltinan M.J."/>
            <person name="Tyler B.M."/>
            <person name="Meinhardt L.W."/>
            <person name="Bailey B.A."/>
        </authorList>
    </citation>
    <scope>NUCLEOTIDE SEQUENCE [LARGE SCALE GENOMIC DNA]</scope>
    <source>
        <strain evidence="3">zdho120</strain>
    </source>
</reference>
<evidence type="ECO:0000256" key="1">
    <source>
        <dbReference type="SAM" id="Phobius"/>
    </source>
</evidence>
<dbReference type="AlphaFoldDB" id="A0A225VZY6"/>
<evidence type="ECO:0000313" key="2">
    <source>
        <dbReference type="EMBL" id="OWZ11071.1"/>
    </source>
</evidence>
<keyword evidence="1" id="KW-1133">Transmembrane helix</keyword>
<name>A0A225VZY6_9STRA</name>
<dbReference type="OrthoDB" id="10420909at2759"/>
<evidence type="ECO:0000313" key="3">
    <source>
        <dbReference type="Proteomes" id="UP000198211"/>
    </source>
</evidence>
<accession>A0A225VZY6</accession>
<keyword evidence="3" id="KW-1185">Reference proteome</keyword>
<sequence length="78" mass="8305">MAPPIVSIGAFAPVSFLDWLTLLCLPCAQDKQFRRSLIVILIPDPASSVMRSTVSHPKCLSLLWSSSSVVSVTASSSS</sequence>
<dbReference type="EMBL" id="NBNE01002235">
    <property type="protein sequence ID" value="OWZ11071.1"/>
    <property type="molecule type" value="Genomic_DNA"/>
</dbReference>
<gene>
    <name evidence="2" type="ORF">PHMEG_00015970</name>
</gene>
<feature type="transmembrane region" description="Helical" evidence="1">
    <location>
        <begin position="6"/>
        <end position="28"/>
    </location>
</feature>
<keyword evidence="1" id="KW-0812">Transmembrane</keyword>
<comment type="caution">
    <text evidence="2">The sequence shown here is derived from an EMBL/GenBank/DDBJ whole genome shotgun (WGS) entry which is preliminary data.</text>
</comment>
<proteinExistence type="predicted"/>
<dbReference type="Proteomes" id="UP000198211">
    <property type="component" value="Unassembled WGS sequence"/>
</dbReference>
<protein>
    <submittedName>
        <fullName evidence="2">Uncharacterized protein</fullName>
    </submittedName>
</protein>
<organism evidence="2 3">
    <name type="scientific">Phytophthora megakarya</name>
    <dbReference type="NCBI Taxonomy" id="4795"/>
    <lineage>
        <taxon>Eukaryota</taxon>
        <taxon>Sar</taxon>
        <taxon>Stramenopiles</taxon>
        <taxon>Oomycota</taxon>
        <taxon>Peronosporomycetes</taxon>
        <taxon>Peronosporales</taxon>
        <taxon>Peronosporaceae</taxon>
        <taxon>Phytophthora</taxon>
    </lineage>
</organism>